<feature type="compositionally biased region" description="Gly residues" evidence="1">
    <location>
        <begin position="1862"/>
        <end position="1872"/>
    </location>
</feature>
<dbReference type="EMBL" id="BNCO01000066">
    <property type="protein sequence ID" value="GIL64470.1"/>
    <property type="molecule type" value="Genomic_DNA"/>
</dbReference>
<organism evidence="3 4">
    <name type="scientific">Volvox africanus</name>
    <dbReference type="NCBI Taxonomy" id="51714"/>
    <lineage>
        <taxon>Eukaryota</taxon>
        <taxon>Viridiplantae</taxon>
        <taxon>Chlorophyta</taxon>
        <taxon>core chlorophytes</taxon>
        <taxon>Chlorophyceae</taxon>
        <taxon>CS clade</taxon>
        <taxon>Chlamydomonadales</taxon>
        <taxon>Volvocaceae</taxon>
        <taxon>Volvox</taxon>
    </lineage>
</organism>
<feature type="region of interest" description="Disordered" evidence="1">
    <location>
        <begin position="248"/>
        <end position="273"/>
    </location>
</feature>
<dbReference type="GO" id="GO:0005524">
    <property type="term" value="F:ATP binding"/>
    <property type="evidence" value="ECO:0007669"/>
    <property type="project" value="InterPro"/>
</dbReference>
<feature type="compositionally biased region" description="Polar residues" evidence="1">
    <location>
        <begin position="1180"/>
        <end position="1207"/>
    </location>
</feature>
<feature type="compositionally biased region" description="Polar residues" evidence="1">
    <location>
        <begin position="248"/>
        <end position="259"/>
    </location>
</feature>
<feature type="region of interest" description="Disordered" evidence="1">
    <location>
        <begin position="1039"/>
        <end position="1076"/>
    </location>
</feature>
<feature type="compositionally biased region" description="Low complexity" evidence="1">
    <location>
        <begin position="173"/>
        <end position="185"/>
    </location>
</feature>
<feature type="region of interest" description="Disordered" evidence="1">
    <location>
        <begin position="1848"/>
        <end position="1917"/>
    </location>
</feature>
<feature type="domain" description="Protein kinase" evidence="2">
    <location>
        <begin position="1817"/>
        <end position="2142"/>
    </location>
</feature>
<gene>
    <name evidence="3" type="ORF">Vafri_18381</name>
</gene>
<comment type="caution">
    <text evidence="3">The sequence shown here is derived from an EMBL/GenBank/DDBJ whole genome shotgun (WGS) entry which is preliminary data.</text>
</comment>
<dbReference type="InterPro" id="IPR008271">
    <property type="entry name" value="Ser/Thr_kinase_AS"/>
</dbReference>
<dbReference type="Pfam" id="PF07714">
    <property type="entry name" value="PK_Tyr_Ser-Thr"/>
    <property type="match status" value="1"/>
</dbReference>
<feature type="region of interest" description="Disordered" evidence="1">
    <location>
        <begin position="1162"/>
        <end position="1231"/>
    </location>
</feature>
<dbReference type="InterPro" id="IPR000719">
    <property type="entry name" value="Prot_kinase_dom"/>
</dbReference>
<dbReference type="PROSITE" id="PS50011">
    <property type="entry name" value="PROTEIN_KINASE_DOM"/>
    <property type="match status" value="1"/>
</dbReference>
<dbReference type="Proteomes" id="UP000747399">
    <property type="component" value="Unassembled WGS sequence"/>
</dbReference>
<evidence type="ECO:0000313" key="3">
    <source>
        <dbReference type="EMBL" id="GIL64470.1"/>
    </source>
</evidence>
<feature type="compositionally biased region" description="Gly residues" evidence="1">
    <location>
        <begin position="1787"/>
        <end position="1803"/>
    </location>
</feature>
<feature type="compositionally biased region" description="Low complexity" evidence="1">
    <location>
        <begin position="377"/>
        <end position="393"/>
    </location>
</feature>
<sequence length="2246" mass="226619">MLRCLCPPCMGRSGLKSFDAAELAEQPGGTSVPVTAAAAAAAASNLTLAGTASVSICAEDVTQATFLGPVTGTGLALGPPLPSSDTVYVPLCSPSSKSRSITATDAEDGSPTRKTDGEPLGLPPGSALSSPSRSGPNAQTSADGCRPTFSSRACNSIPAFHSQPASTYSSCDQQPPSQSQPQQPSLTAGVCISTLSLQPSALLPGHLFLIQQATSSSQSGGCVISTNASLPLLPSNMISNAGHLSTATSVRSEAATETTLRLPREPSGAPPPAALLGSEASATRLVECSTHESADMPALTSSASPTVHSSNIVRPMAATVPASCGPGGGPVISCAFGGASRRVSHVRGGTPPAGGPSPSFSLFGALQAFVEQRHAGDAAPTAGASSPAGGAAQAQVQVQGDLFHGFDRGALCMDSQDMPTATLSRVRSSLVTWGRPTGESSHSRLRMGNEGGGSGPAQQNATGARRGNGSRSEWPQRSRGSATGLNAGHDIDVGEGIVIGGVHIESTDSNSNMPEGAPSADHRAGGLFAAAVSGRASHTSTVGEDVLGIFSCGRPLSRPHSFDGMASFLSAANNTYLTDDNYKVSTGQLGAPIGCTGSDTDGSRIDNAISLVSGGGGLRSGGGGQRGAGSNGSRAMRMQQRAERREFLSAARSINAVLQDVQILSVLGAGAHGKVYKGALKDRFVAVKVIIHDTDVRSAIPGSSLTGIRHVPSNASLANGGQTGLHSDPMPGSALECDLPTSKTASGAPAPSARALSPFTRAGLDASYGSGSDVMLPAGPGVGSVRRGASSSGTRPAEHLLRYQRAGSSSLHTLPLTLPGGGDSGSQGAGVPTLPVLSLPGMTPVVMPHKHMLEGLISASAQHPNIVETYRIVTQLLSAPSMPAFVVTRGSQTPLWETTNFTQAAFLKHGNGSIGGGLRKVSGAGSTSGSVAAAARNTFGTAPGTTQERLQRTGSIPSSACPTSQAGRDTDAMKGPSTKGPASSFPGVAGQSTAAIVEADPSRPKSRLPNQVPATEPEGSGAAELTAWDLPKLNPGATSTCLVNARPSSGMADSRAGTPAQRPASSGCPDGSGSAMGLRCKEADRQVLSLDGAPAGVREQALPGVVKLETAPQRDSLLNPDDTGIGMSCTVATAGATGAGHAAPSSICAGTCPDDSTLVRDRGSSGLVSGPGASLAVADGSTSTAPQRSSGHGSVGTAHTQSSSGNSIDVGGVPPAVAQPERTSIDVGSPSSCLSTGVAVVSASGLAHGGPEADYSDDLIPGQPTGECYGKSGEHGSVNTGSLPQPVGVGREQEFGEKLPRRPGGGVRVESDMVAQAVGNTRGDPVTERSSADGSQDVDSAELILDMLGAQAAAQRTASFLRRQQQPPAALDVRGDAAPQPSQSSQGARPAARNPDRMEAAPWCVPFDGQEVEDIVDLMRHMPASRGNGSGLGAATAAASKASGGANEVASGSVQSSNLVGDSPSGDLPAAGYDYMVADDSGLMLHRVETFGLSTALFSTFRNSYAPTDHGSVSDRQPHRPLQYLRGSQSSIGGGAMLSVPGALRGQAGAGVGLVGGVGGEYGGTESNATGMNQPYGISAQQAEQREPSLHVESAASLGSAHAMEASLALPPPLQPSIAPPNLHNPSVVGNGPGPSASWLPTIDELTAGVGADPLQQSLSGAALTAGRSSAGSTARNLLLHTGSLGSGEQGGGAGAAGGSVGAGTVTHNSNSSGVSLLSGTGTASQNRSMLGSNPASTYGGQLMPPELQYDKISWSNHTHTTGSTSATAILNSGFTALLSSNNTTMTGGGSNPGGGGSGLGGWRRGDSTGVAGVPGFRRTNNVSNTAGGTDTLMVNYGEAAATAAVAAATTTENGPDTAHAGGLGSGAGPQGGLPSHTRDGGGSEMRPPLRVEPQSRSSTDPHSSRGASGARRRSVATAKAAWARNVPGRERWQVLIVQEMCTRGNLRDAISSGAFHSSNTSAGTQVIAMQQMLDTAAEIASAMSYLHNRAIVHGDLKTANVLLQRQDSDPRGFVAKLADFGLARQMGARGAEDGLLVSRIGTVTHMAPETIRDNMVLLASDVYSFGVILWELYCAKQPFANYSAFQLLSAVVQYDERPQFPSHCPQAYAALAIRCMARDPQQRPTFAQVHRELISIRDELFSGSSSGSHSGQGLAGTLTVPLPQGRKESNPILKSRLQAVPAANLSVDSGHGSGTLRGDVTQDSETASGPLLEGTQDCAAPQSSESWDVYSRRGDGIVDRETMVS</sequence>
<feature type="region of interest" description="Disordered" evidence="1">
    <location>
        <begin position="1252"/>
        <end position="1338"/>
    </location>
</feature>
<feature type="compositionally biased region" description="Basic and acidic residues" evidence="1">
    <location>
        <begin position="2231"/>
        <end position="2246"/>
    </location>
</feature>
<dbReference type="PROSITE" id="PS00108">
    <property type="entry name" value="PROTEIN_KINASE_ST"/>
    <property type="match status" value="1"/>
</dbReference>
<dbReference type="GO" id="GO:0004674">
    <property type="term" value="F:protein serine/threonine kinase activity"/>
    <property type="evidence" value="ECO:0007669"/>
    <property type="project" value="TreeGrafter"/>
</dbReference>
<dbReference type="InterPro" id="IPR001245">
    <property type="entry name" value="Ser-Thr/Tyr_kinase_cat_dom"/>
</dbReference>
<accession>A0A8J4BP32</accession>
<dbReference type="Gene3D" id="3.30.200.20">
    <property type="entry name" value="Phosphorylase Kinase, domain 1"/>
    <property type="match status" value="1"/>
</dbReference>
<dbReference type="InterPro" id="IPR051681">
    <property type="entry name" value="Ser/Thr_Kinases-Pseudokinases"/>
</dbReference>
<feature type="region of interest" description="Disordered" evidence="1">
    <location>
        <begin position="165"/>
        <end position="185"/>
    </location>
</feature>
<reference evidence="3" key="1">
    <citation type="journal article" date="2021" name="Proc. Natl. Acad. Sci. U.S.A.">
        <title>Three genomes in the algal genus Volvox reveal the fate of a haploid sex-determining region after a transition to homothallism.</title>
        <authorList>
            <person name="Yamamoto K."/>
            <person name="Hamaji T."/>
            <person name="Kawai-Toyooka H."/>
            <person name="Matsuzaki R."/>
            <person name="Takahashi F."/>
            <person name="Nishimura Y."/>
            <person name="Kawachi M."/>
            <person name="Noguchi H."/>
            <person name="Minakuchi Y."/>
            <person name="Umen J.G."/>
            <person name="Toyoda A."/>
            <person name="Nozaki H."/>
        </authorList>
    </citation>
    <scope>NUCLEOTIDE SEQUENCE</scope>
    <source>
        <strain evidence="3">NIES-3780</strain>
    </source>
</reference>
<feature type="compositionally biased region" description="Polar residues" evidence="1">
    <location>
        <begin position="137"/>
        <end position="146"/>
    </location>
</feature>
<feature type="compositionally biased region" description="Polar residues" evidence="1">
    <location>
        <begin position="938"/>
        <end position="967"/>
    </location>
</feature>
<protein>
    <recommendedName>
        <fullName evidence="2">Protein kinase domain-containing protein</fullName>
    </recommendedName>
</protein>
<dbReference type="PANTHER" id="PTHR44329">
    <property type="entry name" value="SERINE/THREONINE-PROTEIN KINASE TNNI3K-RELATED"/>
    <property type="match status" value="1"/>
</dbReference>
<feature type="region of interest" description="Disordered" evidence="1">
    <location>
        <begin position="96"/>
        <end position="146"/>
    </location>
</feature>
<feature type="region of interest" description="Disordered" evidence="1">
    <location>
        <begin position="432"/>
        <end position="489"/>
    </location>
</feature>
<feature type="region of interest" description="Disordered" evidence="1">
    <location>
        <begin position="2145"/>
        <end position="2169"/>
    </location>
</feature>
<feature type="region of interest" description="Disordered" evidence="1">
    <location>
        <begin position="1611"/>
        <end position="1636"/>
    </location>
</feature>
<dbReference type="InterPro" id="IPR011009">
    <property type="entry name" value="Kinase-like_dom_sf"/>
</dbReference>
<dbReference type="PANTHER" id="PTHR44329:SF214">
    <property type="entry name" value="PROTEIN KINASE DOMAIN-CONTAINING PROTEIN"/>
    <property type="match status" value="1"/>
</dbReference>
<feature type="compositionally biased region" description="Polar residues" evidence="1">
    <location>
        <begin position="1819"/>
        <end position="1828"/>
    </location>
</feature>
<keyword evidence="4" id="KW-1185">Reference proteome</keyword>
<dbReference type="PRINTS" id="PR00109">
    <property type="entry name" value="TYRKINASE"/>
</dbReference>
<name>A0A8J4BP32_9CHLO</name>
<dbReference type="SMART" id="SM00220">
    <property type="entry name" value="S_TKc"/>
    <property type="match status" value="1"/>
</dbReference>
<feature type="region of interest" description="Disordered" evidence="1">
    <location>
        <begin position="2185"/>
        <end position="2246"/>
    </location>
</feature>
<feature type="region of interest" description="Disordered" evidence="1">
    <location>
        <begin position="1358"/>
        <end position="1401"/>
    </location>
</feature>
<feature type="compositionally biased region" description="Polar residues" evidence="1">
    <location>
        <begin position="1358"/>
        <end position="1367"/>
    </location>
</feature>
<feature type="region of interest" description="Disordered" evidence="1">
    <location>
        <begin position="937"/>
        <end position="1024"/>
    </location>
</feature>
<proteinExistence type="predicted"/>
<feature type="compositionally biased region" description="Low complexity" evidence="1">
    <location>
        <begin position="119"/>
        <end position="136"/>
    </location>
</feature>
<feature type="region of interest" description="Disordered" evidence="1">
    <location>
        <begin position="701"/>
        <end position="755"/>
    </location>
</feature>
<dbReference type="Gene3D" id="1.10.510.10">
    <property type="entry name" value="Transferase(Phosphotransferase) domain 1"/>
    <property type="match status" value="1"/>
</dbReference>
<feature type="region of interest" description="Disordered" evidence="1">
    <location>
        <begin position="1785"/>
        <end position="1828"/>
    </location>
</feature>
<dbReference type="SUPFAM" id="SSF56112">
    <property type="entry name" value="Protein kinase-like (PK-like)"/>
    <property type="match status" value="1"/>
</dbReference>
<feature type="region of interest" description="Disordered" evidence="1">
    <location>
        <begin position="374"/>
        <end position="393"/>
    </location>
</feature>
<feature type="compositionally biased region" description="Basic and acidic residues" evidence="1">
    <location>
        <begin position="1291"/>
        <end position="1300"/>
    </location>
</feature>
<evidence type="ECO:0000313" key="4">
    <source>
        <dbReference type="Proteomes" id="UP000747399"/>
    </source>
</evidence>
<evidence type="ECO:0000259" key="2">
    <source>
        <dbReference type="PROSITE" id="PS50011"/>
    </source>
</evidence>
<evidence type="ECO:0000256" key="1">
    <source>
        <dbReference type="SAM" id="MobiDB-lite"/>
    </source>
</evidence>
<feature type="compositionally biased region" description="Polar residues" evidence="1">
    <location>
        <begin position="469"/>
        <end position="484"/>
    </location>
</feature>